<proteinExistence type="predicted"/>
<dbReference type="Proteomes" id="UP001168478">
    <property type="component" value="Unassembled WGS sequence"/>
</dbReference>
<feature type="signal peptide" evidence="1">
    <location>
        <begin position="1"/>
        <end position="22"/>
    </location>
</feature>
<gene>
    <name evidence="4" type="ORF">QVN81_01275</name>
    <name evidence="5" type="ORF">QVN84_01265</name>
</gene>
<evidence type="ECO:0000313" key="4">
    <source>
        <dbReference type="EMBL" id="MDN0021657.1"/>
    </source>
</evidence>
<evidence type="ECO:0000259" key="3">
    <source>
        <dbReference type="Pfam" id="PF18003"/>
    </source>
</evidence>
<dbReference type="Proteomes" id="UP001167831">
    <property type="component" value="Unassembled WGS sequence"/>
</dbReference>
<sequence length="231" mass="25212">MKKILFNIVLALAAAAGLSSCGYDNFDEPETTFTGSVRYKGESLQLRGTSGAVCVQLYQVGFPLKSPINVYVNQDGKFSARVFKGHYKLVTRDNNGPWVNSRDSIDVNVKGATNVDIEVKPYFLLGNATATVSGNTVTATFNIERIVDDAAIESVYLCFGHTMLCDAAQNDFRIDIPASDLHVGQNSVTRTFTDAQIKKMKSIGYTRLVTRIGLKSTATSECIYSPVITLK</sequence>
<dbReference type="InterPro" id="IPR041186">
    <property type="entry name" value="DUF3823_C"/>
</dbReference>
<dbReference type="Pfam" id="PF18003">
    <property type="entry name" value="DUF3823_C"/>
    <property type="match status" value="1"/>
</dbReference>
<comment type="caution">
    <text evidence="5">The sequence shown here is derived from an EMBL/GenBank/DDBJ whole genome shotgun (WGS) entry which is preliminary data.</text>
</comment>
<dbReference type="EMBL" id="JAUEIF010000001">
    <property type="protein sequence ID" value="MDN0024153.1"/>
    <property type="molecule type" value="Genomic_DNA"/>
</dbReference>
<dbReference type="AlphaFoldDB" id="A0AAW7JE50"/>
<protein>
    <submittedName>
        <fullName evidence="5">DUF3823 domain-containing protein</fullName>
    </submittedName>
</protein>
<feature type="chain" id="PRO_5043465317" evidence="1">
    <location>
        <begin position="23"/>
        <end position="231"/>
    </location>
</feature>
<name>A0AAW7JE50_9BACT</name>
<evidence type="ECO:0000256" key="1">
    <source>
        <dbReference type="SAM" id="SignalP"/>
    </source>
</evidence>
<dbReference type="Gene3D" id="2.60.40.2060">
    <property type="match status" value="1"/>
</dbReference>
<dbReference type="EMBL" id="JAUEIE010000001">
    <property type="protein sequence ID" value="MDN0021657.1"/>
    <property type="molecule type" value="Genomic_DNA"/>
</dbReference>
<feature type="domain" description="DUF3823" evidence="3">
    <location>
        <begin position="126"/>
        <end position="227"/>
    </location>
</feature>
<dbReference type="PROSITE" id="PS51257">
    <property type="entry name" value="PROKAR_LIPOPROTEIN"/>
    <property type="match status" value="1"/>
</dbReference>
<accession>A0AAW7JE50</accession>
<dbReference type="Gene3D" id="2.60.40.1120">
    <property type="entry name" value="Carboxypeptidase-like, regulatory domain"/>
    <property type="match status" value="1"/>
</dbReference>
<evidence type="ECO:0000313" key="6">
    <source>
        <dbReference type="Proteomes" id="UP001167831"/>
    </source>
</evidence>
<keyword evidence="6" id="KW-1185">Reference proteome</keyword>
<dbReference type="RefSeq" id="WP_068856807.1">
    <property type="nucleotide sequence ID" value="NZ_CALUKV010000008.1"/>
</dbReference>
<keyword evidence="1" id="KW-0732">Signal</keyword>
<reference evidence="5" key="1">
    <citation type="submission" date="2023-06" db="EMBL/GenBank/DDBJ databases">
        <authorList>
            <person name="Zeman M."/>
            <person name="Kubasova T."/>
            <person name="Jahodarova E."/>
            <person name="Nykrynova M."/>
            <person name="Rychlik I."/>
        </authorList>
    </citation>
    <scope>NUCLEOTIDE SEQUENCE</scope>
    <source>
        <strain evidence="5">ET15</strain>
        <strain evidence="4">ET37</strain>
    </source>
</reference>
<dbReference type="InterPro" id="IPR024278">
    <property type="entry name" value="DUF3823_N"/>
</dbReference>
<reference evidence="5" key="2">
    <citation type="submission" date="2023-08" db="EMBL/GenBank/DDBJ databases">
        <title>Identification and characterization of horizontal gene transfer across gut microbiota members of farm animals based on homology search.</title>
        <authorList>
            <person name="Schwarzerova J."/>
            <person name="Nykrynova M."/>
            <person name="Jureckova K."/>
            <person name="Cejkova D."/>
            <person name="Rychlik I."/>
        </authorList>
    </citation>
    <scope>NUCLEOTIDE SEQUENCE</scope>
    <source>
        <strain evidence="5">ET15</strain>
        <strain evidence="4">ET37</strain>
    </source>
</reference>
<feature type="domain" description="DUF3823" evidence="2">
    <location>
        <begin position="32"/>
        <end position="119"/>
    </location>
</feature>
<dbReference type="Pfam" id="PF12866">
    <property type="entry name" value="DUF3823"/>
    <property type="match status" value="1"/>
</dbReference>
<evidence type="ECO:0000313" key="7">
    <source>
        <dbReference type="Proteomes" id="UP001168478"/>
    </source>
</evidence>
<organism evidence="5 7">
    <name type="scientific">Leyella lascolaii</name>
    <dbReference type="NCBI Taxonomy" id="1776379"/>
    <lineage>
        <taxon>Bacteria</taxon>
        <taxon>Pseudomonadati</taxon>
        <taxon>Bacteroidota</taxon>
        <taxon>Bacteroidia</taxon>
        <taxon>Bacteroidales</taxon>
        <taxon>Prevotellaceae</taxon>
        <taxon>Leyella</taxon>
    </lineage>
</organism>
<evidence type="ECO:0000313" key="5">
    <source>
        <dbReference type="EMBL" id="MDN0024153.1"/>
    </source>
</evidence>
<evidence type="ECO:0000259" key="2">
    <source>
        <dbReference type="Pfam" id="PF12866"/>
    </source>
</evidence>